<dbReference type="AlphaFoldDB" id="A0AAE1YI41"/>
<gene>
    <name evidence="1" type="ORF">Salat_1345900</name>
</gene>
<dbReference type="Proteomes" id="UP001293254">
    <property type="component" value="Unassembled WGS sequence"/>
</dbReference>
<reference evidence="1" key="2">
    <citation type="journal article" date="2024" name="Plant">
        <title>Genomic evolution and insights into agronomic trait innovations of Sesamum species.</title>
        <authorList>
            <person name="Miao H."/>
            <person name="Wang L."/>
            <person name="Qu L."/>
            <person name="Liu H."/>
            <person name="Sun Y."/>
            <person name="Le M."/>
            <person name="Wang Q."/>
            <person name="Wei S."/>
            <person name="Zheng Y."/>
            <person name="Lin W."/>
            <person name="Duan Y."/>
            <person name="Cao H."/>
            <person name="Xiong S."/>
            <person name="Wang X."/>
            <person name="Wei L."/>
            <person name="Li C."/>
            <person name="Ma Q."/>
            <person name="Ju M."/>
            <person name="Zhao R."/>
            <person name="Li G."/>
            <person name="Mu C."/>
            <person name="Tian Q."/>
            <person name="Mei H."/>
            <person name="Zhang T."/>
            <person name="Gao T."/>
            <person name="Zhang H."/>
        </authorList>
    </citation>
    <scope>NUCLEOTIDE SEQUENCE</scope>
    <source>
        <strain evidence="1">3651</strain>
    </source>
</reference>
<organism evidence="1 2">
    <name type="scientific">Sesamum alatum</name>
    <dbReference type="NCBI Taxonomy" id="300844"/>
    <lineage>
        <taxon>Eukaryota</taxon>
        <taxon>Viridiplantae</taxon>
        <taxon>Streptophyta</taxon>
        <taxon>Embryophyta</taxon>
        <taxon>Tracheophyta</taxon>
        <taxon>Spermatophyta</taxon>
        <taxon>Magnoliopsida</taxon>
        <taxon>eudicotyledons</taxon>
        <taxon>Gunneridae</taxon>
        <taxon>Pentapetalae</taxon>
        <taxon>asterids</taxon>
        <taxon>lamiids</taxon>
        <taxon>Lamiales</taxon>
        <taxon>Pedaliaceae</taxon>
        <taxon>Sesamum</taxon>
    </lineage>
</organism>
<sequence length="107" mass="12021">MDLLFLSKPSTFLKTLVDFPASKRRIGDEQEEGLEEEREERYEEDDEGECVAAGFEREDLAVGLFVSCESFSPTQMEQTPGDCRCLGCFLQAAAALPFLDLPVCLWC</sequence>
<accession>A0AAE1YI41</accession>
<reference evidence="1" key="1">
    <citation type="submission" date="2020-06" db="EMBL/GenBank/DDBJ databases">
        <authorList>
            <person name="Li T."/>
            <person name="Hu X."/>
            <person name="Zhang T."/>
            <person name="Song X."/>
            <person name="Zhang H."/>
            <person name="Dai N."/>
            <person name="Sheng W."/>
            <person name="Hou X."/>
            <person name="Wei L."/>
        </authorList>
    </citation>
    <scope>NUCLEOTIDE SEQUENCE</scope>
    <source>
        <strain evidence="1">3651</strain>
        <tissue evidence="1">Leaf</tissue>
    </source>
</reference>
<protein>
    <submittedName>
        <fullName evidence="1">Uncharacterized protein</fullName>
    </submittedName>
</protein>
<dbReference type="EMBL" id="JACGWO010000004">
    <property type="protein sequence ID" value="KAK4430452.1"/>
    <property type="molecule type" value="Genomic_DNA"/>
</dbReference>
<evidence type="ECO:0000313" key="1">
    <source>
        <dbReference type="EMBL" id="KAK4430452.1"/>
    </source>
</evidence>
<comment type="caution">
    <text evidence="1">The sequence shown here is derived from an EMBL/GenBank/DDBJ whole genome shotgun (WGS) entry which is preliminary data.</text>
</comment>
<evidence type="ECO:0000313" key="2">
    <source>
        <dbReference type="Proteomes" id="UP001293254"/>
    </source>
</evidence>
<keyword evidence="2" id="KW-1185">Reference proteome</keyword>
<proteinExistence type="predicted"/>
<name>A0AAE1YI41_9LAMI</name>